<dbReference type="RefSeq" id="WP_144068285.1">
    <property type="nucleotide sequence ID" value="NZ_CP041636.1"/>
</dbReference>
<protein>
    <submittedName>
        <fullName evidence="11">Peptidoglycan DD-metalloendopeptidase family protein</fullName>
    </submittedName>
</protein>
<dbReference type="KEGG" id="fer:FNB15_08495"/>
<feature type="compositionally biased region" description="Basic and acidic residues" evidence="8">
    <location>
        <begin position="248"/>
        <end position="260"/>
    </location>
</feature>
<evidence type="ECO:0000256" key="7">
    <source>
        <dbReference type="SAM" id="Coils"/>
    </source>
</evidence>
<dbReference type="GO" id="GO:0004222">
    <property type="term" value="F:metalloendopeptidase activity"/>
    <property type="evidence" value="ECO:0007669"/>
    <property type="project" value="TreeGrafter"/>
</dbReference>
<evidence type="ECO:0000313" key="12">
    <source>
        <dbReference type="Proteomes" id="UP000317496"/>
    </source>
</evidence>
<feature type="signal peptide" evidence="9">
    <location>
        <begin position="1"/>
        <end position="31"/>
    </location>
</feature>
<gene>
    <name evidence="11" type="ORF">FNB15_08495</name>
</gene>
<keyword evidence="7" id="KW-0175">Coiled coil</keyword>
<evidence type="ECO:0000256" key="4">
    <source>
        <dbReference type="ARBA" id="ARBA00022801"/>
    </source>
</evidence>
<feature type="coiled-coil region" evidence="7">
    <location>
        <begin position="40"/>
        <end position="81"/>
    </location>
</feature>
<evidence type="ECO:0000256" key="2">
    <source>
        <dbReference type="ARBA" id="ARBA00022670"/>
    </source>
</evidence>
<dbReference type="Gene3D" id="2.70.70.10">
    <property type="entry name" value="Glucose Permease (Domain IIA)"/>
    <property type="match status" value="1"/>
</dbReference>
<evidence type="ECO:0000256" key="8">
    <source>
        <dbReference type="SAM" id="MobiDB-lite"/>
    </source>
</evidence>
<dbReference type="GO" id="GO:0046872">
    <property type="term" value="F:metal ion binding"/>
    <property type="evidence" value="ECO:0007669"/>
    <property type="project" value="UniProtKB-KW"/>
</dbReference>
<feature type="region of interest" description="Disordered" evidence="8">
    <location>
        <begin position="248"/>
        <end position="279"/>
    </location>
</feature>
<sequence>MHKLILPLAALHKLILPLAALILIGSTASFAQSNAPQQQLQDVQKRLQESRERERELGQEAAKLAQKQRELQRKLVSAARKLQIQEDLVSQSEDKLAGLLTDEGTAREALDARRAELAQTLASLAHLSRQPPEAMVLAPGSALDMVRASQLMAALVPEIENRAASLRDELNRLAKLRQGVATEQERLGKAITQLDHERRELEFLQAETTAAVAQTAEERGSARETSSQLAAQAKDLRALVDRLLEQERRETERREAERRTRQPGTAAPRGSTAPDPPEAYAALEGSAALPARGRITGRFGQSDENGVPLRGIRIEARAGAQVIAPADGKVMFAGPFRGYGQLLIIAHGGGYHSLLAGFGRIDRSVGQWVLAGEPVGLLTNSPGEKPVLYLELRRKGETVNPLPWLASGDRKVSG</sequence>
<keyword evidence="5" id="KW-0862">Zinc</keyword>
<dbReference type="Pfam" id="PF01551">
    <property type="entry name" value="Peptidase_M23"/>
    <property type="match status" value="1"/>
</dbReference>
<dbReference type="PANTHER" id="PTHR21666">
    <property type="entry name" value="PEPTIDASE-RELATED"/>
    <property type="match status" value="1"/>
</dbReference>
<comment type="cofactor">
    <cofactor evidence="1">
        <name>Zn(2+)</name>
        <dbReference type="ChEBI" id="CHEBI:29105"/>
    </cofactor>
</comment>
<keyword evidence="2" id="KW-0645">Protease</keyword>
<dbReference type="SUPFAM" id="SSF51261">
    <property type="entry name" value="Duplicated hybrid motif"/>
    <property type="match status" value="1"/>
</dbReference>
<keyword evidence="6" id="KW-0482">Metalloprotease</keyword>
<keyword evidence="4" id="KW-0378">Hydrolase</keyword>
<dbReference type="AlphaFoldDB" id="A0A516H0K9"/>
<organism evidence="11 12">
    <name type="scientific">Ferrovibrio terrae</name>
    <dbReference type="NCBI Taxonomy" id="2594003"/>
    <lineage>
        <taxon>Bacteria</taxon>
        <taxon>Pseudomonadati</taxon>
        <taxon>Pseudomonadota</taxon>
        <taxon>Alphaproteobacteria</taxon>
        <taxon>Rhodospirillales</taxon>
        <taxon>Rhodospirillaceae</taxon>
        <taxon>Ferrovibrio</taxon>
    </lineage>
</organism>
<dbReference type="InterPro" id="IPR011055">
    <property type="entry name" value="Dup_hybrid_motif"/>
</dbReference>
<feature type="chain" id="PRO_5022070494" evidence="9">
    <location>
        <begin position="32"/>
        <end position="414"/>
    </location>
</feature>
<reference evidence="11 12" key="1">
    <citation type="submission" date="2019-07" db="EMBL/GenBank/DDBJ databases">
        <title>Genome sequencing for Ferrovibrio sp. K5.</title>
        <authorList>
            <person name="Park S.-J."/>
        </authorList>
    </citation>
    <scope>NUCLEOTIDE SEQUENCE [LARGE SCALE GENOMIC DNA]</scope>
    <source>
        <strain evidence="11 12">K5</strain>
    </source>
</reference>
<dbReference type="PANTHER" id="PTHR21666:SF288">
    <property type="entry name" value="CELL DIVISION PROTEIN YTFB"/>
    <property type="match status" value="1"/>
</dbReference>
<dbReference type="OrthoDB" id="9809144at2"/>
<dbReference type="CDD" id="cd12797">
    <property type="entry name" value="M23_peptidase"/>
    <property type="match status" value="1"/>
</dbReference>
<evidence type="ECO:0000313" key="11">
    <source>
        <dbReference type="EMBL" id="QDO97304.1"/>
    </source>
</evidence>
<keyword evidence="9" id="KW-0732">Signal</keyword>
<evidence type="ECO:0000256" key="1">
    <source>
        <dbReference type="ARBA" id="ARBA00001947"/>
    </source>
</evidence>
<proteinExistence type="predicted"/>
<keyword evidence="3" id="KW-0479">Metal-binding</keyword>
<evidence type="ECO:0000256" key="9">
    <source>
        <dbReference type="SAM" id="SignalP"/>
    </source>
</evidence>
<dbReference type="EMBL" id="CP041636">
    <property type="protein sequence ID" value="QDO97304.1"/>
    <property type="molecule type" value="Genomic_DNA"/>
</dbReference>
<dbReference type="Proteomes" id="UP000317496">
    <property type="component" value="Chromosome"/>
</dbReference>
<evidence type="ECO:0000256" key="6">
    <source>
        <dbReference type="ARBA" id="ARBA00023049"/>
    </source>
</evidence>
<evidence type="ECO:0000259" key="10">
    <source>
        <dbReference type="Pfam" id="PF01551"/>
    </source>
</evidence>
<name>A0A516H0K9_9PROT</name>
<keyword evidence="12" id="KW-1185">Reference proteome</keyword>
<evidence type="ECO:0000256" key="5">
    <source>
        <dbReference type="ARBA" id="ARBA00022833"/>
    </source>
</evidence>
<dbReference type="InterPro" id="IPR050570">
    <property type="entry name" value="Cell_wall_metabolism_enzyme"/>
</dbReference>
<accession>A0A516H0K9</accession>
<feature type="domain" description="M23ase beta-sheet core" evidence="10">
    <location>
        <begin position="310"/>
        <end position="401"/>
    </location>
</feature>
<evidence type="ECO:0000256" key="3">
    <source>
        <dbReference type="ARBA" id="ARBA00022723"/>
    </source>
</evidence>
<dbReference type="InterPro" id="IPR016047">
    <property type="entry name" value="M23ase_b-sheet_dom"/>
</dbReference>
<dbReference type="GO" id="GO:0006508">
    <property type="term" value="P:proteolysis"/>
    <property type="evidence" value="ECO:0007669"/>
    <property type="project" value="UniProtKB-KW"/>
</dbReference>